<sequence>MKNIAATSGKVTINSPRGEITVGSVVVGIFFIGFLGWASLAPLDAGAYASGQVTVSGNQQAVQHQEGGIVETLNVGEGDSVRRDQVLITLSSGNVKANERGITGQILALMAQRSRMVAERDGLPTVAAPIEFEQLPTDDLAMANEALRLQRLQFEARSAGRSTQQSVLSQRIEQLNKQIEGYSRQIAANLEQRRLIQEELEGMRTLAEKGYAPQNRVRALERAAASLEGELGSLRAQAARARESIGETQFQRIGVTTQTNEEIAEGLRQIDIQLNDLLPKQIELREQIARSAIRSPASGQVVGLTVFTPGGVIQPAQTLMSIVPDRAEQVIVVSINPNDIDDVKKGMETEIRFPGLHDRSIPIIRGHLTVVSADAFTDQNTGRAHFRGEVTVSSKEMEKVGPLGTQIRNGTPVEVVILLRKRTALEYLLEPLTRSVWRSGSGI</sequence>
<keyword evidence="14" id="KW-1185">Reference proteome</keyword>
<evidence type="ECO:0000259" key="12">
    <source>
        <dbReference type="Pfam" id="PF26002"/>
    </source>
</evidence>
<feature type="domain" description="AprE-like long alpha-helical hairpin" evidence="11">
    <location>
        <begin position="95"/>
        <end position="286"/>
    </location>
</feature>
<evidence type="ECO:0000256" key="6">
    <source>
        <dbReference type="ARBA" id="ARBA00022692"/>
    </source>
</evidence>
<evidence type="ECO:0000313" key="13">
    <source>
        <dbReference type="EMBL" id="QSF54700.1"/>
    </source>
</evidence>
<evidence type="ECO:0000256" key="4">
    <source>
        <dbReference type="ARBA" id="ARBA00022475"/>
    </source>
</evidence>
<dbReference type="Pfam" id="PF26002">
    <property type="entry name" value="Beta-barrel_AprE"/>
    <property type="match status" value="1"/>
</dbReference>
<dbReference type="Gene3D" id="2.40.30.170">
    <property type="match status" value="1"/>
</dbReference>
<organism evidence="13 14">
    <name type="scientific">Brevundimonas fontaquae</name>
    <dbReference type="NCBI Taxonomy" id="2813778"/>
    <lineage>
        <taxon>Bacteria</taxon>
        <taxon>Pseudomonadati</taxon>
        <taxon>Pseudomonadota</taxon>
        <taxon>Alphaproteobacteria</taxon>
        <taxon>Caulobacterales</taxon>
        <taxon>Caulobacteraceae</taxon>
        <taxon>Brevundimonas</taxon>
    </lineage>
</organism>
<feature type="coiled-coil region" evidence="10">
    <location>
        <begin position="165"/>
        <end position="192"/>
    </location>
</feature>
<feature type="coiled-coil region" evidence="10">
    <location>
        <begin position="217"/>
        <end position="244"/>
    </location>
</feature>
<dbReference type="PANTHER" id="PTHR30386">
    <property type="entry name" value="MEMBRANE FUSION SUBUNIT OF EMRAB-TOLC MULTIDRUG EFFLUX PUMP"/>
    <property type="match status" value="1"/>
</dbReference>
<dbReference type="InterPro" id="IPR058982">
    <property type="entry name" value="Beta-barrel_AprE"/>
</dbReference>
<evidence type="ECO:0000256" key="7">
    <source>
        <dbReference type="ARBA" id="ARBA00022989"/>
    </source>
</evidence>
<comment type="similarity">
    <text evidence="2 9">Belongs to the membrane fusion protein (MFP) (TC 8.A.1) family.</text>
</comment>
<gene>
    <name evidence="13" type="ORF">JX001_02425</name>
</gene>
<evidence type="ECO:0000256" key="2">
    <source>
        <dbReference type="ARBA" id="ARBA00009477"/>
    </source>
</evidence>
<keyword evidence="5 9" id="KW-0997">Cell inner membrane</keyword>
<keyword evidence="7 9" id="KW-1133">Transmembrane helix</keyword>
<dbReference type="RefSeq" id="WP_205682138.1">
    <property type="nucleotide sequence ID" value="NZ_CP070968.1"/>
</dbReference>
<dbReference type="InterPro" id="IPR058781">
    <property type="entry name" value="HH_AprE-like"/>
</dbReference>
<evidence type="ECO:0000313" key="14">
    <source>
        <dbReference type="Proteomes" id="UP000662957"/>
    </source>
</evidence>
<accession>A0ABX7LRN9</accession>
<feature type="domain" description="AprE-like beta-barrel" evidence="12">
    <location>
        <begin position="330"/>
        <end position="418"/>
    </location>
</feature>
<proteinExistence type="inferred from homology"/>
<evidence type="ECO:0000256" key="9">
    <source>
        <dbReference type="RuleBase" id="RU365093"/>
    </source>
</evidence>
<dbReference type="Proteomes" id="UP000662957">
    <property type="component" value="Chromosome"/>
</dbReference>
<dbReference type="InterPro" id="IPR050739">
    <property type="entry name" value="MFP"/>
</dbReference>
<name>A0ABX7LRN9_9CAUL</name>
<dbReference type="Pfam" id="PF25994">
    <property type="entry name" value="HH_AprE"/>
    <property type="match status" value="1"/>
</dbReference>
<evidence type="ECO:0000256" key="1">
    <source>
        <dbReference type="ARBA" id="ARBA00004377"/>
    </source>
</evidence>
<dbReference type="PANTHER" id="PTHR30386:SF17">
    <property type="entry name" value="ALKALINE PROTEASE SECRETION PROTEIN APRE"/>
    <property type="match status" value="1"/>
</dbReference>
<protein>
    <recommendedName>
        <fullName evidence="9">Membrane fusion protein (MFP) family protein</fullName>
    </recommendedName>
</protein>
<keyword evidence="10" id="KW-0175">Coiled coil</keyword>
<dbReference type="PRINTS" id="PR01490">
    <property type="entry name" value="RTXTOXIND"/>
</dbReference>
<feature type="transmembrane region" description="Helical" evidence="9">
    <location>
        <begin position="20"/>
        <end position="40"/>
    </location>
</feature>
<comment type="subcellular location">
    <subcellularLocation>
        <location evidence="1 9">Cell inner membrane</location>
        <topology evidence="1 9">Single-pass membrane protein</topology>
    </subcellularLocation>
</comment>
<evidence type="ECO:0000256" key="10">
    <source>
        <dbReference type="SAM" id="Coils"/>
    </source>
</evidence>
<evidence type="ECO:0000256" key="3">
    <source>
        <dbReference type="ARBA" id="ARBA00022448"/>
    </source>
</evidence>
<keyword evidence="4 9" id="KW-1003">Cell membrane</keyword>
<evidence type="ECO:0000256" key="8">
    <source>
        <dbReference type="ARBA" id="ARBA00023136"/>
    </source>
</evidence>
<keyword evidence="3 9" id="KW-0813">Transport</keyword>
<dbReference type="EMBL" id="CP070968">
    <property type="protein sequence ID" value="QSF54700.1"/>
    <property type="molecule type" value="Genomic_DNA"/>
</dbReference>
<evidence type="ECO:0000256" key="5">
    <source>
        <dbReference type="ARBA" id="ARBA00022519"/>
    </source>
</evidence>
<keyword evidence="6 9" id="KW-0812">Transmembrane</keyword>
<reference evidence="13 14" key="1">
    <citation type="submission" date="2021-02" db="EMBL/GenBank/DDBJ databases">
        <title>Brevundimonas sp. CS1 genome sequence.</title>
        <authorList>
            <person name="Lee K."/>
            <person name="Choi Y.-J."/>
            <person name="Son H.-R."/>
        </authorList>
    </citation>
    <scope>NUCLEOTIDE SEQUENCE [LARGE SCALE GENOMIC DNA]</scope>
    <source>
        <strain evidence="13 14">CS1</strain>
    </source>
</reference>
<evidence type="ECO:0000259" key="11">
    <source>
        <dbReference type="Pfam" id="PF25994"/>
    </source>
</evidence>
<keyword evidence="8 9" id="KW-0472">Membrane</keyword>
<dbReference type="InterPro" id="IPR010129">
    <property type="entry name" value="T1SS_HlyD"/>
</dbReference>
<dbReference type="NCBIfam" id="TIGR01843">
    <property type="entry name" value="type_I_hlyD"/>
    <property type="match status" value="1"/>
</dbReference>